<dbReference type="Proteomes" id="UP001597403">
    <property type="component" value="Unassembled WGS sequence"/>
</dbReference>
<sequence>MKPIQYQQSQYQDVGGKQVPITIREFKGLNMFDPLSIDDVFFTDIVNMDSTNYPSLTTRSGYVVDYSVPISDPGASGVKGMFVFRLPDGTEELHCIFSDQTWRVKKGSTWRILPGQISGQSMSYQFATAYVDSDALSIHQTCLFMQSGGGRTYYYTEGQGTQVVSQLPENARYITSYQNRLWCVVDNELWASKLDDPLTWDINTAEGESAAYRRQIETKNGEKASALNGNFTRLTIGSPNTVQELYGGVPSQFNVQPVTFDTGPINMKSTITLDGIMYFVNKNGVYEYSGGTIPDKSLSEIINKLVKNVTQASTSNTDSFRVTGGTDGKKLFFYINDTFLVYDPRPGVQTWSKYSGIVPAHFAVFNNQLYIGDRQGRILRIEGNTDAGNAINWSAITKPFSNSSISQKLRWYKIFVQAEFTGTMNIMLSKTIDGDDFEQVGTTTGSGADVTKRIIIPVGKFARENHIRIKLTGSGYARIHEITRNQRQLPLY</sequence>
<protein>
    <submittedName>
        <fullName evidence="1">Uncharacterized protein</fullName>
    </submittedName>
</protein>
<dbReference type="EMBL" id="JBHUGF010000010">
    <property type="protein sequence ID" value="MFD1990102.1"/>
    <property type="molecule type" value="Genomic_DNA"/>
</dbReference>
<proteinExistence type="predicted"/>
<organism evidence="1 2">
    <name type="scientific">Paenibacillus nicotianae</name>
    <dbReference type="NCBI Taxonomy" id="1526551"/>
    <lineage>
        <taxon>Bacteria</taxon>
        <taxon>Bacillati</taxon>
        <taxon>Bacillota</taxon>
        <taxon>Bacilli</taxon>
        <taxon>Bacillales</taxon>
        <taxon>Paenibacillaceae</taxon>
        <taxon>Paenibacillus</taxon>
    </lineage>
</organism>
<gene>
    <name evidence="1" type="ORF">ACFSGI_09040</name>
</gene>
<comment type="caution">
    <text evidence="1">The sequence shown here is derived from an EMBL/GenBank/DDBJ whole genome shotgun (WGS) entry which is preliminary data.</text>
</comment>
<keyword evidence="2" id="KW-1185">Reference proteome</keyword>
<evidence type="ECO:0000313" key="2">
    <source>
        <dbReference type="Proteomes" id="UP001597403"/>
    </source>
</evidence>
<evidence type="ECO:0000313" key="1">
    <source>
        <dbReference type="EMBL" id="MFD1990102.1"/>
    </source>
</evidence>
<reference evidence="2" key="1">
    <citation type="journal article" date="2019" name="Int. J. Syst. Evol. Microbiol.">
        <title>The Global Catalogue of Microorganisms (GCM) 10K type strain sequencing project: providing services to taxonomists for standard genome sequencing and annotation.</title>
        <authorList>
            <consortium name="The Broad Institute Genomics Platform"/>
            <consortium name="The Broad Institute Genome Sequencing Center for Infectious Disease"/>
            <person name="Wu L."/>
            <person name="Ma J."/>
        </authorList>
    </citation>
    <scope>NUCLEOTIDE SEQUENCE [LARGE SCALE GENOMIC DNA]</scope>
    <source>
        <strain evidence="2">CGMCC 1.15067</strain>
    </source>
</reference>
<name>A0ABW4UV43_9BACL</name>
<dbReference type="RefSeq" id="WP_204823802.1">
    <property type="nucleotide sequence ID" value="NZ_JBHUGF010000010.1"/>
</dbReference>
<accession>A0ABW4UV43</accession>